<dbReference type="InterPro" id="IPR036388">
    <property type="entry name" value="WH-like_DNA-bd_sf"/>
</dbReference>
<dbReference type="AlphaFoldDB" id="A0A975S3L3"/>
<dbReference type="GO" id="GO:0003677">
    <property type="term" value="F:DNA binding"/>
    <property type="evidence" value="ECO:0007669"/>
    <property type="project" value="UniProtKB-KW"/>
</dbReference>
<gene>
    <name evidence="5" type="ORF">KM031_19295</name>
</gene>
<dbReference type="PANTHER" id="PTHR42756:SF1">
    <property type="entry name" value="TRANSCRIPTIONAL REPRESSOR OF EMRAB OPERON"/>
    <property type="match status" value="1"/>
</dbReference>
<name>A0A975S3L3_9RHOB</name>
<evidence type="ECO:0000313" key="5">
    <source>
        <dbReference type="EMBL" id="QWK92526.1"/>
    </source>
</evidence>
<evidence type="ECO:0000313" key="6">
    <source>
        <dbReference type="Proteomes" id="UP000679352"/>
    </source>
</evidence>
<reference evidence="5" key="1">
    <citation type="submission" date="2021-06" db="EMBL/GenBank/DDBJ databases">
        <authorList>
            <person name="Lee C.-S."/>
            <person name="Jin L."/>
        </authorList>
    </citation>
    <scope>NUCLEOTIDE SEQUENCE</scope>
    <source>
        <strain evidence="5">Con5</strain>
        <plasmid evidence="5">p2</plasmid>
    </source>
</reference>
<protein>
    <submittedName>
        <fullName evidence="5">MarR family transcriptional regulator</fullName>
    </submittedName>
</protein>
<dbReference type="InterPro" id="IPR000835">
    <property type="entry name" value="HTH_MarR-typ"/>
</dbReference>
<sequence length="151" mass="17089">MLALPTDVSRFAKEDWPFYWISRVNARYVQVLEKRLKPLGIDVPHWRVLISLYESQYLSISEIAEMSTMRLNTTTKVVQRMIGDGLVTTRVRPTDGRVTEACLTEKGDRLRALALVEAREVFALSFPTVSASESAALNSILAKVFTQIDKL</sequence>
<dbReference type="Pfam" id="PF01047">
    <property type="entry name" value="MarR"/>
    <property type="match status" value="1"/>
</dbReference>
<feature type="domain" description="HTH marR-type" evidence="4">
    <location>
        <begin position="1"/>
        <end position="146"/>
    </location>
</feature>
<evidence type="ECO:0000256" key="1">
    <source>
        <dbReference type="ARBA" id="ARBA00023015"/>
    </source>
</evidence>
<keyword evidence="2" id="KW-0238">DNA-binding</keyword>
<dbReference type="EMBL" id="CP076363">
    <property type="protein sequence ID" value="QWK92526.1"/>
    <property type="molecule type" value="Genomic_DNA"/>
</dbReference>
<accession>A0A975S3L3</accession>
<keyword evidence="1" id="KW-0805">Transcription regulation</keyword>
<keyword evidence="5" id="KW-0614">Plasmid</keyword>
<dbReference type="Gene3D" id="1.10.10.10">
    <property type="entry name" value="Winged helix-like DNA-binding domain superfamily/Winged helix DNA-binding domain"/>
    <property type="match status" value="1"/>
</dbReference>
<dbReference type="GO" id="GO:0003700">
    <property type="term" value="F:DNA-binding transcription factor activity"/>
    <property type="evidence" value="ECO:0007669"/>
    <property type="project" value="InterPro"/>
</dbReference>
<evidence type="ECO:0000259" key="4">
    <source>
        <dbReference type="PROSITE" id="PS50995"/>
    </source>
</evidence>
<dbReference type="PROSITE" id="PS50995">
    <property type="entry name" value="HTH_MARR_2"/>
    <property type="match status" value="1"/>
</dbReference>
<keyword evidence="3" id="KW-0804">Transcription</keyword>
<organism evidence="5 6">
    <name type="scientific">Gemmobacter fulvus</name>
    <dbReference type="NCBI Taxonomy" id="2840474"/>
    <lineage>
        <taxon>Bacteria</taxon>
        <taxon>Pseudomonadati</taxon>
        <taxon>Pseudomonadota</taxon>
        <taxon>Alphaproteobacteria</taxon>
        <taxon>Rhodobacterales</taxon>
        <taxon>Paracoccaceae</taxon>
        <taxon>Gemmobacter</taxon>
    </lineage>
</organism>
<dbReference type="SMART" id="SM00347">
    <property type="entry name" value="HTH_MARR"/>
    <property type="match status" value="1"/>
</dbReference>
<evidence type="ECO:0000256" key="2">
    <source>
        <dbReference type="ARBA" id="ARBA00023125"/>
    </source>
</evidence>
<dbReference type="SUPFAM" id="SSF46785">
    <property type="entry name" value="Winged helix' DNA-binding domain"/>
    <property type="match status" value="1"/>
</dbReference>
<evidence type="ECO:0000256" key="3">
    <source>
        <dbReference type="ARBA" id="ARBA00023163"/>
    </source>
</evidence>
<dbReference type="PANTHER" id="PTHR42756">
    <property type="entry name" value="TRANSCRIPTIONAL REGULATOR, MARR"/>
    <property type="match status" value="1"/>
</dbReference>
<proteinExistence type="predicted"/>
<dbReference type="InterPro" id="IPR036390">
    <property type="entry name" value="WH_DNA-bd_sf"/>
</dbReference>
<keyword evidence="6" id="KW-1185">Reference proteome</keyword>
<dbReference type="KEGG" id="gfu:KM031_19295"/>
<dbReference type="Proteomes" id="UP000679352">
    <property type="component" value="Plasmid p2"/>
</dbReference>
<geneLocation type="plasmid" evidence="5 6">
    <name>p2</name>
</geneLocation>